<dbReference type="CDD" id="cd00167">
    <property type="entry name" value="SANT"/>
    <property type="match status" value="1"/>
</dbReference>
<dbReference type="PROSITE" id="PS50090">
    <property type="entry name" value="MYB_LIKE"/>
    <property type="match status" value="1"/>
</dbReference>
<evidence type="ECO:0000313" key="6">
    <source>
        <dbReference type="EMBL" id="KAK7253312.1"/>
    </source>
</evidence>
<keyword evidence="1" id="KW-0862">Zinc</keyword>
<dbReference type="InterPro" id="IPR001841">
    <property type="entry name" value="Znf_RING"/>
</dbReference>
<dbReference type="InterPro" id="IPR000225">
    <property type="entry name" value="Armadillo"/>
</dbReference>
<dbReference type="SUPFAM" id="SSF57850">
    <property type="entry name" value="RING/U-box"/>
    <property type="match status" value="1"/>
</dbReference>
<evidence type="ECO:0000259" key="4">
    <source>
        <dbReference type="PROSITE" id="PS50089"/>
    </source>
</evidence>
<keyword evidence="1" id="KW-0863">Zinc-finger</keyword>
<dbReference type="SMART" id="SM00717">
    <property type="entry name" value="SANT"/>
    <property type="match status" value="1"/>
</dbReference>
<dbReference type="PANTHER" id="PTHR23315">
    <property type="entry name" value="U BOX DOMAIN-CONTAINING"/>
    <property type="match status" value="1"/>
</dbReference>
<feature type="region of interest" description="Disordered" evidence="3">
    <location>
        <begin position="80"/>
        <end position="266"/>
    </location>
</feature>
<organism evidence="6 7">
    <name type="scientific">Aureococcus anophagefferens</name>
    <name type="common">Harmful bloom alga</name>
    <dbReference type="NCBI Taxonomy" id="44056"/>
    <lineage>
        <taxon>Eukaryota</taxon>
        <taxon>Sar</taxon>
        <taxon>Stramenopiles</taxon>
        <taxon>Ochrophyta</taxon>
        <taxon>Pelagophyceae</taxon>
        <taxon>Pelagomonadales</taxon>
        <taxon>Pelagomonadaceae</taxon>
        <taxon>Aureococcus</taxon>
    </lineage>
</organism>
<gene>
    <name evidence="6" type="ORF">SO694_00001349</name>
</gene>
<dbReference type="PANTHER" id="PTHR23315:SF7">
    <property type="entry name" value="U-BOX DOMAIN-CONTAINING PROTEIN 4"/>
    <property type="match status" value="1"/>
</dbReference>
<dbReference type="Gene3D" id="1.10.10.60">
    <property type="entry name" value="Homeodomain-like"/>
    <property type="match status" value="1"/>
</dbReference>
<dbReference type="Proteomes" id="UP001363151">
    <property type="component" value="Unassembled WGS sequence"/>
</dbReference>
<feature type="compositionally biased region" description="Polar residues" evidence="3">
    <location>
        <begin position="127"/>
        <end position="136"/>
    </location>
</feature>
<dbReference type="EMBL" id="JBBJCI010000035">
    <property type="protein sequence ID" value="KAK7253312.1"/>
    <property type="molecule type" value="Genomic_DNA"/>
</dbReference>
<accession>A0ABR1GBX0</accession>
<dbReference type="PROSITE" id="PS50176">
    <property type="entry name" value="ARM_REPEAT"/>
    <property type="match status" value="1"/>
</dbReference>
<keyword evidence="6" id="KW-0808">Transferase</keyword>
<keyword evidence="7" id="KW-1185">Reference proteome</keyword>
<dbReference type="InterPro" id="IPR001005">
    <property type="entry name" value="SANT/Myb"/>
</dbReference>
<dbReference type="Pfam" id="PF13920">
    <property type="entry name" value="zf-C3HC4_3"/>
    <property type="match status" value="1"/>
</dbReference>
<dbReference type="GO" id="GO:0016740">
    <property type="term" value="F:transferase activity"/>
    <property type="evidence" value="ECO:0007669"/>
    <property type="project" value="UniProtKB-KW"/>
</dbReference>
<comment type="caution">
    <text evidence="6">The sequence shown here is derived from an EMBL/GenBank/DDBJ whole genome shotgun (WGS) entry which is preliminary data.</text>
</comment>
<dbReference type="InterPro" id="IPR011989">
    <property type="entry name" value="ARM-like"/>
</dbReference>
<dbReference type="Gene3D" id="3.30.40.10">
    <property type="entry name" value="Zinc/RING finger domain, C3HC4 (zinc finger)"/>
    <property type="match status" value="1"/>
</dbReference>
<protein>
    <submittedName>
        <fullName evidence="6">Ubiquitin-protein transferase</fullName>
    </submittedName>
</protein>
<proteinExistence type="predicted"/>
<evidence type="ECO:0000259" key="5">
    <source>
        <dbReference type="PROSITE" id="PS50090"/>
    </source>
</evidence>
<evidence type="ECO:0000313" key="7">
    <source>
        <dbReference type="Proteomes" id="UP001363151"/>
    </source>
</evidence>
<dbReference type="SUPFAM" id="SSF48371">
    <property type="entry name" value="ARM repeat"/>
    <property type="match status" value="1"/>
</dbReference>
<keyword evidence="1" id="KW-0479">Metal-binding</keyword>
<feature type="region of interest" description="Disordered" evidence="3">
    <location>
        <begin position="1"/>
        <end position="20"/>
    </location>
</feature>
<reference evidence="6 7" key="1">
    <citation type="submission" date="2024-03" db="EMBL/GenBank/DDBJ databases">
        <title>Aureococcus anophagefferens CCMP1851 and Kratosvirus quantuckense: Draft genome of a second virus-susceptible host strain in the model system.</title>
        <authorList>
            <person name="Chase E."/>
            <person name="Truchon A.R."/>
            <person name="Schepens W."/>
            <person name="Wilhelm S.W."/>
        </authorList>
    </citation>
    <scope>NUCLEOTIDE SEQUENCE [LARGE SCALE GENOMIC DNA]</scope>
    <source>
        <strain evidence="6 7">CCMP1851</strain>
    </source>
</reference>
<dbReference type="InterPro" id="IPR013083">
    <property type="entry name" value="Znf_RING/FYVE/PHD"/>
</dbReference>
<dbReference type="Gene3D" id="1.25.10.10">
    <property type="entry name" value="Leucine-rich Repeat Variant"/>
    <property type="match status" value="2"/>
</dbReference>
<feature type="repeat" description="ARM" evidence="2">
    <location>
        <begin position="398"/>
        <end position="440"/>
    </location>
</feature>
<dbReference type="SUPFAM" id="SSF46689">
    <property type="entry name" value="Homeodomain-like"/>
    <property type="match status" value="1"/>
</dbReference>
<dbReference type="Pfam" id="PF00249">
    <property type="entry name" value="Myb_DNA-binding"/>
    <property type="match status" value="1"/>
</dbReference>
<dbReference type="SMART" id="SM00185">
    <property type="entry name" value="ARM"/>
    <property type="match status" value="3"/>
</dbReference>
<feature type="domain" description="Myb-like" evidence="5">
    <location>
        <begin position="268"/>
        <end position="318"/>
    </location>
</feature>
<sequence length="712" mass="75637">MEAELSSDDEAPSDAAQEAPSALFQLGQLIAAEQVPPRELLGRALEDMGYHQQMVRIANAGQQLPEEVQDALIARARDTFTSPPHVRSTAPPAVQDASRAALEDTPVRPTAPPAVQDAGRADDDSPRASSATSLRTFASPGVPPCVPPAFASPGAPPRVPPAATRRQYRSPLARDSRIHLPAANRWLPRNDPGAQGAERARRAVGAREQPRHHTPVRTTVPPAVQAAGRADVDSSSPGAPPRVPPAATRRPATEVSNLPPDRVPPHVWTREEETTLLRLVFELGANKWEDVASRLEEAPVPYQIRTASECEERWSFISAQGCPETDRETPRLTIEKYVAGQRKFALAGKSFDADAVFDDLVSHLEDDLEDDDSCKKNVRDLLLLSVKPSNAAPILAAGAVSPLVELLTDDVLVIKITAAGVVGNLAAHKPAARVEIGSAAIVPLVALVRETQASDAMGHGSRALANLSLHGDNKIKMVEAGCLDALVGVLRRGRLPAVHAACCLRNLALVDLATKDAIASAGALEPLVALALGGADDEDAKKAKEHAKFALTSLAFHPEVKPQIAVEKAKVSLKIAMAEASKAQRELSMSAAAAREGRESRMLRESETSSLQARVYELEAANASLERCLGWMAGATPDGGDAAAHRDKRAKMEAADEATTCVVCRDRPRSLVLLPCAHACLCSACATSIRATSKSCPICRATIAKTTAFRLA</sequence>
<evidence type="ECO:0000256" key="1">
    <source>
        <dbReference type="PROSITE-ProRule" id="PRU00175"/>
    </source>
</evidence>
<evidence type="ECO:0000256" key="3">
    <source>
        <dbReference type="SAM" id="MobiDB-lite"/>
    </source>
</evidence>
<evidence type="ECO:0000256" key="2">
    <source>
        <dbReference type="PROSITE-ProRule" id="PRU00259"/>
    </source>
</evidence>
<feature type="domain" description="RING-type" evidence="4">
    <location>
        <begin position="661"/>
        <end position="700"/>
    </location>
</feature>
<dbReference type="PROSITE" id="PS50089">
    <property type="entry name" value="ZF_RING_2"/>
    <property type="match status" value="1"/>
</dbReference>
<dbReference type="InterPro" id="IPR009057">
    <property type="entry name" value="Homeodomain-like_sf"/>
</dbReference>
<name>A0ABR1GBX0_AURAN</name>
<dbReference type="SMART" id="SM00184">
    <property type="entry name" value="RING"/>
    <property type="match status" value="1"/>
</dbReference>
<dbReference type="InterPro" id="IPR016024">
    <property type="entry name" value="ARM-type_fold"/>
</dbReference>
<feature type="compositionally biased region" description="Acidic residues" evidence="3">
    <location>
        <begin position="1"/>
        <end position="12"/>
    </location>
</feature>